<name>A0A6P2SN57_9BURK</name>
<dbReference type="EMBL" id="CABVQC010000102">
    <property type="protein sequence ID" value="VWC52127.1"/>
    <property type="molecule type" value="Genomic_DNA"/>
</dbReference>
<evidence type="ECO:0000256" key="1">
    <source>
        <dbReference type="SAM" id="MobiDB-lite"/>
    </source>
</evidence>
<organism evidence="2 3">
    <name type="scientific">Burkholderia aenigmatica</name>
    <dbReference type="NCBI Taxonomy" id="2015348"/>
    <lineage>
        <taxon>Bacteria</taxon>
        <taxon>Pseudomonadati</taxon>
        <taxon>Pseudomonadota</taxon>
        <taxon>Betaproteobacteria</taxon>
        <taxon>Burkholderiales</taxon>
        <taxon>Burkholderiaceae</taxon>
        <taxon>Burkholderia</taxon>
        <taxon>Burkholderia cepacia complex</taxon>
    </lineage>
</organism>
<evidence type="ECO:0000313" key="3">
    <source>
        <dbReference type="Proteomes" id="UP000494261"/>
    </source>
</evidence>
<gene>
    <name evidence="2" type="ORF">BLA13014_07925</name>
</gene>
<dbReference type="Pfam" id="PF20551">
    <property type="entry name" value="DUF6765"/>
    <property type="match status" value="1"/>
</dbReference>
<dbReference type="InterPro" id="IPR046653">
    <property type="entry name" value="DUF6765"/>
</dbReference>
<feature type="region of interest" description="Disordered" evidence="1">
    <location>
        <begin position="1"/>
        <end position="24"/>
    </location>
</feature>
<sequence>MTHSRQVARGSSREAVATGRAGARGRARRNPGVAALALLAALAMPLTCSGFEADVHFGLTFWLATQAGFASGEADAIALADQRMDAGSIEYMTSLLQFACLSRFAPDAQDTQAAHYPSETRVPAASAARIVVPDGPASRSSVDATLRRAEGRNAAFMLGEFGRSLHALQDAWAHQGTPSVPDWRRYGIECAAGLAMAAPLERGGPSGHAAEMTWRWPVDTEAMAKSTYLQMTRYPKINGVSRNARSWEQVRPMLAGFIDARTKHAKSGWFVSNGLKDTSFLDGTSLPDGPAWQAVRWHGRRDVPKPVAPTEQPGVDKGLVDFYARFFSDWVTTSPVDKRWLPALATGHAGKPDGPLVEQLTGWRLRDHGTYLAIGTPSQPTGSIGASVRNRASFAVFKSLNDAVLPLIVEGDKPSPILPFLVFPLPDSADGNKRAVALIKLLDAPYDTIGVVSEQRSGAGWKVTGLISSSDY</sequence>
<protein>
    <submittedName>
        <fullName evidence="2">Uncharacterized protein</fullName>
    </submittedName>
</protein>
<dbReference type="Proteomes" id="UP000494261">
    <property type="component" value="Unassembled WGS sequence"/>
</dbReference>
<proteinExistence type="predicted"/>
<evidence type="ECO:0000313" key="2">
    <source>
        <dbReference type="EMBL" id="VWC52127.1"/>
    </source>
</evidence>
<dbReference type="RefSeq" id="WP_235996316.1">
    <property type="nucleotide sequence ID" value="NZ_CABVQC010000102.1"/>
</dbReference>
<accession>A0A6P2SN57</accession>
<dbReference type="AlphaFoldDB" id="A0A6P2SN57"/>
<reference evidence="2 3" key="1">
    <citation type="submission" date="2019-09" db="EMBL/GenBank/DDBJ databases">
        <authorList>
            <person name="Depoorter E."/>
        </authorList>
    </citation>
    <scope>NUCLEOTIDE SEQUENCE [LARGE SCALE GENOMIC DNA]</scope>
    <source>
        <strain evidence="2">LMG 13014</strain>
    </source>
</reference>